<sequence length="265" mass="30429">MAFQAHDISDDRRSSRSRMANMVRAYSDELVWLYFPLSPDEKICGFWVMRMLGGLATVAIYTSYGRSRIFGPYVNPESHSDVTIKCLNGSRDGYVKAIFYNDLRSKGAERDLRLAISSTQDIKVEVPEHPPWPIGRVPYLCMHTEQPWYYSKASLKGIRSIEICRHNTTLVCFGISIHYDDQSREVLGQWRFDQYIGNLPTGDYPYIHFHVNFSNGNPCVQDIQFEPHRGIDQAGWTSIPMNGCLVWWFSKSGGVVVHEQDMEAD</sequence>
<evidence type="ECO:0000313" key="1">
    <source>
        <dbReference type="EMBL" id="KAF2022726.1"/>
    </source>
</evidence>
<reference evidence="1" key="1">
    <citation type="journal article" date="2020" name="Stud. Mycol.">
        <title>101 Dothideomycetes genomes: a test case for predicting lifestyles and emergence of pathogens.</title>
        <authorList>
            <person name="Haridas S."/>
            <person name="Albert R."/>
            <person name="Binder M."/>
            <person name="Bloem J."/>
            <person name="Labutti K."/>
            <person name="Salamov A."/>
            <person name="Andreopoulos B."/>
            <person name="Baker S."/>
            <person name="Barry K."/>
            <person name="Bills G."/>
            <person name="Bluhm B."/>
            <person name="Cannon C."/>
            <person name="Castanera R."/>
            <person name="Culley D."/>
            <person name="Daum C."/>
            <person name="Ezra D."/>
            <person name="Gonzalez J."/>
            <person name="Henrissat B."/>
            <person name="Kuo A."/>
            <person name="Liang C."/>
            <person name="Lipzen A."/>
            <person name="Lutzoni F."/>
            <person name="Magnuson J."/>
            <person name="Mondo S."/>
            <person name="Nolan M."/>
            <person name="Ohm R."/>
            <person name="Pangilinan J."/>
            <person name="Park H.-J."/>
            <person name="Ramirez L."/>
            <person name="Alfaro M."/>
            <person name="Sun H."/>
            <person name="Tritt A."/>
            <person name="Yoshinaga Y."/>
            <person name="Zwiers L.-H."/>
            <person name="Turgeon B."/>
            <person name="Goodwin S."/>
            <person name="Spatafora J."/>
            <person name="Crous P."/>
            <person name="Grigoriev I."/>
        </authorList>
    </citation>
    <scope>NUCLEOTIDE SEQUENCE</scope>
    <source>
        <strain evidence="1">CBS 110217</strain>
    </source>
</reference>
<accession>A0A9P4LE05</accession>
<evidence type="ECO:0000313" key="2">
    <source>
        <dbReference type="Proteomes" id="UP000799777"/>
    </source>
</evidence>
<dbReference type="OrthoDB" id="5153231at2759"/>
<proteinExistence type="predicted"/>
<dbReference type="EMBL" id="ML978459">
    <property type="protein sequence ID" value="KAF2022726.1"/>
    <property type="molecule type" value="Genomic_DNA"/>
</dbReference>
<name>A0A9P4LE05_9PLEO</name>
<keyword evidence="2" id="KW-1185">Reference proteome</keyword>
<gene>
    <name evidence="1" type="ORF">EK21DRAFT_82556</name>
</gene>
<dbReference type="AlphaFoldDB" id="A0A9P4LE05"/>
<protein>
    <submittedName>
        <fullName evidence="1">Uncharacterized protein</fullName>
    </submittedName>
</protein>
<comment type="caution">
    <text evidence="1">The sequence shown here is derived from an EMBL/GenBank/DDBJ whole genome shotgun (WGS) entry which is preliminary data.</text>
</comment>
<dbReference type="Proteomes" id="UP000799777">
    <property type="component" value="Unassembled WGS sequence"/>
</dbReference>
<organism evidence="1 2">
    <name type="scientific">Setomelanomma holmii</name>
    <dbReference type="NCBI Taxonomy" id="210430"/>
    <lineage>
        <taxon>Eukaryota</taxon>
        <taxon>Fungi</taxon>
        <taxon>Dikarya</taxon>
        <taxon>Ascomycota</taxon>
        <taxon>Pezizomycotina</taxon>
        <taxon>Dothideomycetes</taxon>
        <taxon>Pleosporomycetidae</taxon>
        <taxon>Pleosporales</taxon>
        <taxon>Pleosporineae</taxon>
        <taxon>Phaeosphaeriaceae</taxon>
        <taxon>Setomelanomma</taxon>
    </lineage>
</organism>